<evidence type="ECO:0000259" key="3">
    <source>
        <dbReference type="PROSITE" id="PS51186"/>
    </source>
</evidence>
<dbReference type="Gene3D" id="3.40.630.30">
    <property type="match status" value="1"/>
</dbReference>
<dbReference type="EMBL" id="VIKS01000012">
    <property type="protein sequence ID" value="TQV85429.1"/>
    <property type="molecule type" value="Genomic_DNA"/>
</dbReference>
<evidence type="ECO:0000313" key="4">
    <source>
        <dbReference type="EMBL" id="TQV85429.1"/>
    </source>
</evidence>
<organism evidence="4 5">
    <name type="scientific">Aliikangiella coralliicola</name>
    <dbReference type="NCBI Taxonomy" id="2592383"/>
    <lineage>
        <taxon>Bacteria</taxon>
        <taxon>Pseudomonadati</taxon>
        <taxon>Pseudomonadota</taxon>
        <taxon>Gammaproteobacteria</taxon>
        <taxon>Oceanospirillales</taxon>
        <taxon>Pleioneaceae</taxon>
        <taxon>Aliikangiella</taxon>
    </lineage>
</organism>
<keyword evidence="5" id="KW-1185">Reference proteome</keyword>
<dbReference type="OrthoDB" id="3389160at2"/>
<name>A0A545U7I6_9GAMM</name>
<dbReference type="PANTHER" id="PTHR43877:SF2">
    <property type="entry name" value="AMINOALKYLPHOSPHONATE N-ACETYLTRANSFERASE-RELATED"/>
    <property type="match status" value="1"/>
</dbReference>
<dbReference type="CDD" id="cd04301">
    <property type="entry name" value="NAT_SF"/>
    <property type="match status" value="1"/>
</dbReference>
<comment type="caution">
    <text evidence="4">The sequence shown here is derived from an EMBL/GenBank/DDBJ whole genome shotgun (WGS) entry which is preliminary data.</text>
</comment>
<dbReference type="InterPro" id="IPR000182">
    <property type="entry name" value="GNAT_dom"/>
</dbReference>
<evidence type="ECO:0000313" key="5">
    <source>
        <dbReference type="Proteomes" id="UP000315439"/>
    </source>
</evidence>
<dbReference type="SUPFAM" id="SSF55729">
    <property type="entry name" value="Acyl-CoA N-acyltransferases (Nat)"/>
    <property type="match status" value="1"/>
</dbReference>
<protein>
    <submittedName>
        <fullName evidence="4">GNAT family N-acetyltransferase</fullName>
    </submittedName>
</protein>
<dbReference type="InterPro" id="IPR016181">
    <property type="entry name" value="Acyl_CoA_acyltransferase"/>
</dbReference>
<dbReference type="GO" id="GO:0016747">
    <property type="term" value="F:acyltransferase activity, transferring groups other than amino-acyl groups"/>
    <property type="evidence" value="ECO:0007669"/>
    <property type="project" value="InterPro"/>
</dbReference>
<gene>
    <name evidence="4" type="ORF">FLL46_19890</name>
</gene>
<dbReference type="RefSeq" id="WP_142933106.1">
    <property type="nucleotide sequence ID" value="NZ_ML660168.1"/>
</dbReference>
<evidence type="ECO:0000256" key="1">
    <source>
        <dbReference type="ARBA" id="ARBA00022679"/>
    </source>
</evidence>
<dbReference type="Pfam" id="PF13508">
    <property type="entry name" value="Acetyltransf_7"/>
    <property type="match status" value="1"/>
</dbReference>
<keyword evidence="1 4" id="KW-0808">Transferase</keyword>
<proteinExistence type="predicted"/>
<dbReference type="Proteomes" id="UP000315439">
    <property type="component" value="Unassembled WGS sequence"/>
</dbReference>
<accession>A0A545U7I6</accession>
<dbReference type="PROSITE" id="PS51186">
    <property type="entry name" value="GNAT"/>
    <property type="match status" value="1"/>
</dbReference>
<reference evidence="4 5" key="1">
    <citation type="submission" date="2019-07" db="EMBL/GenBank/DDBJ databases">
        <title>Draft genome for Aliikangiella sp. M105.</title>
        <authorList>
            <person name="Wang G."/>
        </authorList>
    </citation>
    <scope>NUCLEOTIDE SEQUENCE [LARGE SCALE GENOMIC DNA]</scope>
    <source>
        <strain evidence="4 5">M105</strain>
    </source>
</reference>
<dbReference type="InterPro" id="IPR050832">
    <property type="entry name" value="Bact_Acetyltransf"/>
</dbReference>
<keyword evidence="2" id="KW-0012">Acyltransferase</keyword>
<sequence>MVIEEISHIDEVIEPLCDVLIDGVGSGASIGYTAPLEREQAYRYWQSIQAEISAGYKKLIVARKNAEILGCVQLSFCMKDNGLHRAEVEKLIVHRSMRGRGIGKQLMSFLENCAEKNDRSLLVLDTKVGDTASFLYRKLGYIEVGEIPYFAKDSNGAFEPTVYFYKKLEYIK</sequence>
<dbReference type="PANTHER" id="PTHR43877">
    <property type="entry name" value="AMINOALKYLPHOSPHONATE N-ACETYLTRANSFERASE-RELATED-RELATED"/>
    <property type="match status" value="1"/>
</dbReference>
<feature type="domain" description="N-acetyltransferase" evidence="3">
    <location>
        <begin position="1"/>
        <end position="169"/>
    </location>
</feature>
<evidence type="ECO:0000256" key="2">
    <source>
        <dbReference type="ARBA" id="ARBA00023315"/>
    </source>
</evidence>
<dbReference type="AlphaFoldDB" id="A0A545U7I6"/>